<accession>A0ACC0SZJ9</accession>
<evidence type="ECO:0000313" key="2">
    <source>
        <dbReference type="Proteomes" id="UP000006729"/>
    </source>
</evidence>
<evidence type="ECO:0000313" key="1">
    <source>
        <dbReference type="EMBL" id="KAI9394637.1"/>
    </source>
</evidence>
<proteinExistence type="predicted"/>
<keyword evidence="2" id="KW-1185">Reference proteome</keyword>
<protein>
    <submittedName>
        <fullName evidence="1">Uncharacterized protein</fullName>
    </submittedName>
</protein>
<reference evidence="1 2" key="1">
    <citation type="journal article" date="2006" name="Science">
        <title>The genome of black cottonwood, Populus trichocarpa (Torr. &amp; Gray).</title>
        <authorList>
            <person name="Tuskan G.A."/>
            <person name="Difazio S."/>
            <person name="Jansson S."/>
            <person name="Bohlmann J."/>
            <person name="Grigoriev I."/>
            <person name="Hellsten U."/>
            <person name="Putnam N."/>
            <person name="Ralph S."/>
            <person name="Rombauts S."/>
            <person name="Salamov A."/>
            <person name="Schein J."/>
            <person name="Sterck L."/>
            <person name="Aerts A."/>
            <person name="Bhalerao R.R."/>
            <person name="Bhalerao R.P."/>
            <person name="Blaudez D."/>
            <person name="Boerjan W."/>
            <person name="Brun A."/>
            <person name="Brunner A."/>
            <person name="Busov V."/>
            <person name="Campbell M."/>
            <person name="Carlson J."/>
            <person name="Chalot M."/>
            <person name="Chapman J."/>
            <person name="Chen G.L."/>
            <person name="Cooper D."/>
            <person name="Coutinho P.M."/>
            <person name="Couturier J."/>
            <person name="Covert S."/>
            <person name="Cronk Q."/>
            <person name="Cunningham R."/>
            <person name="Davis J."/>
            <person name="Degroeve S."/>
            <person name="Dejardin A."/>
            <person name="Depamphilis C."/>
            <person name="Detter J."/>
            <person name="Dirks B."/>
            <person name="Dubchak I."/>
            <person name="Duplessis S."/>
            <person name="Ehlting J."/>
            <person name="Ellis B."/>
            <person name="Gendler K."/>
            <person name="Goodstein D."/>
            <person name="Gribskov M."/>
            <person name="Grimwood J."/>
            <person name="Groover A."/>
            <person name="Gunter L."/>
            <person name="Hamberger B."/>
            <person name="Heinze B."/>
            <person name="Helariutta Y."/>
            <person name="Henrissat B."/>
            <person name="Holligan D."/>
            <person name="Holt R."/>
            <person name="Huang W."/>
            <person name="Islam-Faridi N."/>
            <person name="Jones S."/>
            <person name="Jones-Rhoades M."/>
            <person name="Jorgensen R."/>
            <person name="Joshi C."/>
            <person name="Kangasjarvi J."/>
            <person name="Karlsson J."/>
            <person name="Kelleher C."/>
            <person name="Kirkpatrick R."/>
            <person name="Kirst M."/>
            <person name="Kohler A."/>
            <person name="Kalluri U."/>
            <person name="Larimer F."/>
            <person name="Leebens-Mack J."/>
            <person name="Leple J.C."/>
            <person name="Locascio P."/>
            <person name="Lou Y."/>
            <person name="Lucas S."/>
            <person name="Martin F."/>
            <person name="Montanini B."/>
            <person name="Napoli C."/>
            <person name="Nelson D.R."/>
            <person name="Nelson C."/>
            <person name="Nieminen K."/>
            <person name="Nilsson O."/>
            <person name="Pereda V."/>
            <person name="Peter G."/>
            <person name="Philippe R."/>
            <person name="Pilate G."/>
            <person name="Poliakov A."/>
            <person name="Razumovskaya J."/>
            <person name="Richardson P."/>
            <person name="Rinaldi C."/>
            <person name="Ritland K."/>
            <person name="Rouze P."/>
            <person name="Ryaboy D."/>
            <person name="Schmutz J."/>
            <person name="Schrader J."/>
            <person name="Segerman B."/>
            <person name="Shin H."/>
            <person name="Siddiqui A."/>
            <person name="Sterky F."/>
            <person name="Terry A."/>
            <person name="Tsai C.J."/>
            <person name="Uberbacher E."/>
            <person name="Unneberg P."/>
            <person name="Vahala J."/>
            <person name="Wall K."/>
            <person name="Wessler S."/>
            <person name="Yang G."/>
            <person name="Yin T."/>
            <person name="Douglas C."/>
            <person name="Marra M."/>
            <person name="Sandberg G."/>
            <person name="Van de Peer Y."/>
            <person name="Rokhsar D."/>
        </authorList>
    </citation>
    <scope>NUCLEOTIDE SEQUENCE [LARGE SCALE GENOMIC DNA]</scope>
    <source>
        <strain evidence="2">cv. Nisqually</strain>
    </source>
</reference>
<dbReference type="EMBL" id="CM009294">
    <property type="protein sequence ID" value="KAI9394637.1"/>
    <property type="molecule type" value="Genomic_DNA"/>
</dbReference>
<comment type="caution">
    <text evidence="1">The sequence shown here is derived from an EMBL/GenBank/DDBJ whole genome shotgun (WGS) entry which is preliminary data.</text>
</comment>
<gene>
    <name evidence="1" type="ORF">POPTR_005G122150v4</name>
</gene>
<dbReference type="Proteomes" id="UP000006729">
    <property type="component" value="Chromosome 5"/>
</dbReference>
<organism evidence="1 2">
    <name type="scientific">Populus trichocarpa</name>
    <name type="common">Western balsam poplar</name>
    <name type="synonym">Populus balsamifera subsp. trichocarpa</name>
    <dbReference type="NCBI Taxonomy" id="3694"/>
    <lineage>
        <taxon>Eukaryota</taxon>
        <taxon>Viridiplantae</taxon>
        <taxon>Streptophyta</taxon>
        <taxon>Embryophyta</taxon>
        <taxon>Tracheophyta</taxon>
        <taxon>Spermatophyta</taxon>
        <taxon>Magnoliopsida</taxon>
        <taxon>eudicotyledons</taxon>
        <taxon>Gunneridae</taxon>
        <taxon>Pentapetalae</taxon>
        <taxon>rosids</taxon>
        <taxon>fabids</taxon>
        <taxon>Malpighiales</taxon>
        <taxon>Salicaceae</taxon>
        <taxon>Saliceae</taxon>
        <taxon>Populus</taxon>
    </lineage>
</organism>
<sequence length="34" mass="3876">MKMKIAAMFSIKGNINTVIHEFASKPWKAIVITR</sequence>
<name>A0ACC0SZJ9_POPTR</name>